<sequence length="471" mass="54776">MSWAKIKNFVLQYEECEIKVRDATNKDQSGPSSTLLAEISKYTYDSTECDQVLATIWDRLGEEHWKIVYKTLLVIEHLLKNGSKRAVDEIRRNKFAIKQLASFKYFENRKDQGINVREKSKKLLPLISDLNVLKKERITARKNKNKYIGFSSDDIHKFQNLSHSTKPRKKAHIKREEYPKSDSESEQEQESESESEQEQEQESQSQSQSQSEPEQEPKHIHIKKKEFPIKNKFKIIVNRAKADPPKKERTNKKKETIQKPKKITTTKKTKPEKSLIDFEFNSNEKTMENEELNENENQNQNQNQFPDGNPIEFPDPNQIQFPNDPNQIQFPNQNPNQIQFPNQNPNQIQFPIQNPNQNPNQIQFPNDPNQNDTGFTEFVSYPTEPTILSPQKPVNLQDVAFPEMNEFPNIQSNSNQLKSKKAVKNQKETKSQEKKTLWTGIDDFVDLSLGTNKPKKVTPSKGKIRGKIGIK</sequence>
<dbReference type="CDD" id="cd03571">
    <property type="entry name" value="ENTH"/>
    <property type="match status" value="1"/>
</dbReference>
<feature type="compositionally biased region" description="Basic and acidic residues" evidence="1">
    <location>
        <begin position="174"/>
        <end position="183"/>
    </location>
</feature>
<evidence type="ECO:0000313" key="4">
    <source>
        <dbReference type="Proteomes" id="UP001149090"/>
    </source>
</evidence>
<dbReference type="OrthoDB" id="4033880at2759"/>
<dbReference type="GO" id="GO:0006897">
    <property type="term" value="P:endocytosis"/>
    <property type="evidence" value="ECO:0007669"/>
    <property type="project" value="TreeGrafter"/>
</dbReference>
<feature type="compositionally biased region" description="Basic and acidic residues" evidence="1">
    <location>
        <begin position="240"/>
        <end position="258"/>
    </location>
</feature>
<dbReference type="Proteomes" id="UP001149090">
    <property type="component" value="Unassembled WGS sequence"/>
</dbReference>
<dbReference type="EMBL" id="JAPDFW010000134">
    <property type="protein sequence ID" value="KAJ5067127.1"/>
    <property type="molecule type" value="Genomic_DNA"/>
</dbReference>
<evidence type="ECO:0000259" key="2">
    <source>
        <dbReference type="PROSITE" id="PS50942"/>
    </source>
</evidence>
<feature type="compositionally biased region" description="Low complexity" evidence="1">
    <location>
        <begin position="320"/>
        <end position="372"/>
    </location>
</feature>
<dbReference type="Gene3D" id="1.25.40.90">
    <property type="match status" value="1"/>
</dbReference>
<reference evidence="3" key="1">
    <citation type="submission" date="2022-10" db="EMBL/GenBank/DDBJ databases">
        <title>Novel sulphate-reducing endosymbionts in the free-living metamonad Anaeramoeba.</title>
        <authorList>
            <person name="Jerlstrom-Hultqvist J."/>
            <person name="Cepicka I."/>
            <person name="Gallot-Lavallee L."/>
            <person name="Salas-Leiva D."/>
            <person name="Curtis B.A."/>
            <person name="Zahonova K."/>
            <person name="Pipaliya S."/>
            <person name="Dacks J."/>
            <person name="Roger A.J."/>
        </authorList>
    </citation>
    <scope>NUCLEOTIDE SEQUENCE</scope>
    <source>
        <strain evidence="3">BMAN</strain>
    </source>
</reference>
<feature type="compositionally biased region" description="Polar residues" evidence="1">
    <location>
        <begin position="408"/>
        <end position="417"/>
    </location>
</feature>
<evidence type="ECO:0000313" key="3">
    <source>
        <dbReference type="EMBL" id="KAJ5067127.1"/>
    </source>
</evidence>
<feature type="compositionally biased region" description="Acidic residues" evidence="1">
    <location>
        <begin position="184"/>
        <end position="201"/>
    </location>
</feature>
<organism evidence="3 4">
    <name type="scientific">Anaeramoeba ignava</name>
    <name type="common">Anaerobic marine amoeba</name>
    <dbReference type="NCBI Taxonomy" id="1746090"/>
    <lineage>
        <taxon>Eukaryota</taxon>
        <taxon>Metamonada</taxon>
        <taxon>Anaeramoebidae</taxon>
        <taxon>Anaeramoeba</taxon>
    </lineage>
</organism>
<feature type="compositionally biased region" description="Low complexity" evidence="1">
    <location>
        <begin position="202"/>
        <end position="212"/>
    </location>
</feature>
<feature type="compositionally biased region" description="Basic residues" evidence="1">
    <location>
        <begin position="453"/>
        <end position="471"/>
    </location>
</feature>
<protein>
    <submittedName>
        <fullName evidence="3">Clathrin interactor epsin</fullName>
    </submittedName>
</protein>
<dbReference type="SUPFAM" id="SSF48464">
    <property type="entry name" value="ENTH/VHS domain"/>
    <property type="match status" value="1"/>
</dbReference>
<feature type="region of interest" description="Disordered" evidence="1">
    <location>
        <begin position="159"/>
        <end position="376"/>
    </location>
</feature>
<feature type="domain" description="ENTH" evidence="2">
    <location>
        <begin position="8"/>
        <end position="137"/>
    </location>
</feature>
<dbReference type="GO" id="GO:0030276">
    <property type="term" value="F:clathrin binding"/>
    <property type="evidence" value="ECO:0007669"/>
    <property type="project" value="TreeGrafter"/>
</dbReference>
<comment type="caution">
    <text evidence="3">The sequence shown here is derived from an EMBL/GenBank/DDBJ whole genome shotgun (WGS) entry which is preliminary data.</text>
</comment>
<dbReference type="FunFam" id="1.25.40.90:FF:000006">
    <property type="entry name" value="Clathrin interactor 1"/>
    <property type="match status" value="1"/>
</dbReference>
<name>A0A9Q0L6A2_ANAIG</name>
<dbReference type="PANTHER" id="PTHR12276:SF115">
    <property type="entry name" value="FI19443P1"/>
    <property type="match status" value="1"/>
</dbReference>
<dbReference type="InterPro" id="IPR008942">
    <property type="entry name" value="ENTH_VHS"/>
</dbReference>
<dbReference type="GO" id="GO:0005886">
    <property type="term" value="C:plasma membrane"/>
    <property type="evidence" value="ECO:0007669"/>
    <property type="project" value="TreeGrafter"/>
</dbReference>
<feature type="region of interest" description="Disordered" evidence="1">
    <location>
        <begin position="451"/>
        <end position="471"/>
    </location>
</feature>
<accession>A0A9Q0L6A2</accession>
<dbReference type="GO" id="GO:0005543">
    <property type="term" value="F:phospholipid binding"/>
    <property type="evidence" value="ECO:0007669"/>
    <property type="project" value="TreeGrafter"/>
</dbReference>
<gene>
    <name evidence="3" type="ORF">M0811_13277</name>
</gene>
<dbReference type="PANTHER" id="PTHR12276">
    <property type="entry name" value="EPSIN/ENT-RELATED"/>
    <property type="match status" value="1"/>
</dbReference>
<dbReference type="InterPro" id="IPR013809">
    <property type="entry name" value="ENTH"/>
</dbReference>
<feature type="compositionally biased region" description="Low complexity" evidence="1">
    <location>
        <begin position="295"/>
        <end position="304"/>
    </location>
</feature>
<dbReference type="GO" id="GO:0005768">
    <property type="term" value="C:endosome"/>
    <property type="evidence" value="ECO:0007669"/>
    <property type="project" value="TreeGrafter"/>
</dbReference>
<keyword evidence="4" id="KW-1185">Reference proteome</keyword>
<feature type="compositionally biased region" description="Basic and acidic residues" evidence="1">
    <location>
        <begin position="425"/>
        <end position="434"/>
    </location>
</feature>
<feature type="region of interest" description="Disordered" evidence="1">
    <location>
        <begin position="407"/>
        <end position="434"/>
    </location>
</feature>
<feature type="compositionally biased region" description="Basic residues" evidence="1">
    <location>
        <begin position="259"/>
        <end position="268"/>
    </location>
</feature>
<dbReference type="GO" id="GO:0030125">
    <property type="term" value="C:clathrin vesicle coat"/>
    <property type="evidence" value="ECO:0007669"/>
    <property type="project" value="TreeGrafter"/>
</dbReference>
<dbReference type="SMART" id="SM00273">
    <property type="entry name" value="ENTH"/>
    <property type="match status" value="1"/>
</dbReference>
<proteinExistence type="predicted"/>
<dbReference type="Pfam" id="PF01417">
    <property type="entry name" value="ENTH"/>
    <property type="match status" value="1"/>
</dbReference>
<dbReference type="AlphaFoldDB" id="A0A9Q0L6A2"/>
<feature type="compositionally biased region" description="Basic and acidic residues" evidence="1">
    <location>
        <begin position="215"/>
        <end position="229"/>
    </location>
</feature>
<dbReference type="PROSITE" id="PS50942">
    <property type="entry name" value="ENTH"/>
    <property type="match status" value="1"/>
</dbReference>
<evidence type="ECO:0000256" key="1">
    <source>
        <dbReference type="SAM" id="MobiDB-lite"/>
    </source>
</evidence>